<proteinExistence type="predicted"/>
<dbReference type="PANTHER" id="PTHR48174">
    <property type="entry name" value="DUF946 FAMILY PROTEIN"/>
    <property type="match status" value="1"/>
</dbReference>
<evidence type="ECO:0008006" key="3">
    <source>
        <dbReference type="Google" id="ProtNLM"/>
    </source>
</evidence>
<dbReference type="Proteomes" id="UP000319160">
    <property type="component" value="Unassembled WGS sequence"/>
</dbReference>
<evidence type="ECO:0000313" key="2">
    <source>
        <dbReference type="Proteomes" id="UP000319160"/>
    </source>
</evidence>
<reference evidence="2" key="1">
    <citation type="submission" date="2019-06" db="EMBL/GenBank/DDBJ databases">
        <title>Draft genome sequence of the griseofulvin-producing fungus Xylaria cubensis strain G536.</title>
        <authorList>
            <person name="Mead M.E."/>
            <person name="Raja H.A."/>
            <person name="Steenwyk J.L."/>
            <person name="Knowles S.L."/>
            <person name="Oberlies N.H."/>
            <person name="Rokas A."/>
        </authorList>
    </citation>
    <scope>NUCLEOTIDE SEQUENCE [LARGE SCALE GENOMIC DNA]</scope>
    <source>
        <strain evidence="2">G536</strain>
    </source>
</reference>
<accession>A0A553HUR5</accession>
<dbReference type="EMBL" id="VFLP01000043">
    <property type="protein sequence ID" value="TRX91691.1"/>
    <property type="molecule type" value="Genomic_DNA"/>
</dbReference>
<gene>
    <name evidence="1" type="ORF">FHL15_007473</name>
</gene>
<protein>
    <recommendedName>
        <fullName evidence="3">Vacuolar protein sorting-associated protein 62</fullName>
    </recommendedName>
</protein>
<dbReference type="AlphaFoldDB" id="A0A553HUR5"/>
<organism evidence="1 2">
    <name type="scientific">Xylaria flabelliformis</name>
    <dbReference type="NCBI Taxonomy" id="2512241"/>
    <lineage>
        <taxon>Eukaryota</taxon>
        <taxon>Fungi</taxon>
        <taxon>Dikarya</taxon>
        <taxon>Ascomycota</taxon>
        <taxon>Pezizomycotina</taxon>
        <taxon>Sordariomycetes</taxon>
        <taxon>Xylariomycetidae</taxon>
        <taxon>Xylariales</taxon>
        <taxon>Xylariaceae</taxon>
        <taxon>Xylaria</taxon>
    </lineage>
</organism>
<name>A0A553HUR5_9PEZI</name>
<sequence length="331" mass="37652">MAAKSSLLRRLPDYLKYVLYLHPDEEFFPSNMADFLLHVEPYLDLKPLNEERNHRLTLDNVDRLNKFGDKGRNIYLTSRDDPSTYPSWLRGNKPSTAGRSDAVVPVIFVERTIKDDQGQDVDVVDMFSFYFYHFNAGPRLPKNPSLFFGDHIGDLEHSIVRFQDGKPKTVFLSRHASASIHTYESTQKLDGHPVLFAGKGTHALYGIEGNHEYIMADKENTAILDYASKGTLWDPSKNLWIYELSPKQMTLTAVEPSDATTSWYEFMGIWGDKTYKEDDPRQDVVCGVPKWVNGPAGIPYKILARLSPVVNDPQQVPVSEPSVIVKRPWGT</sequence>
<evidence type="ECO:0000313" key="1">
    <source>
        <dbReference type="EMBL" id="TRX91691.1"/>
    </source>
</evidence>
<keyword evidence="2" id="KW-1185">Reference proteome</keyword>
<dbReference type="OrthoDB" id="188042at2759"/>
<dbReference type="PANTHER" id="PTHR48174:SF5">
    <property type="entry name" value="VACUOLAR PROTEIN SORTING-ASSOCIATED PROTEIN 62"/>
    <property type="match status" value="1"/>
</dbReference>
<dbReference type="STRING" id="2512241.A0A553HUR5"/>
<comment type="caution">
    <text evidence="1">The sequence shown here is derived from an EMBL/GenBank/DDBJ whole genome shotgun (WGS) entry which is preliminary data.</text>
</comment>